<keyword evidence="3 5" id="KW-1133">Transmembrane helix</keyword>
<evidence type="ECO:0000256" key="2">
    <source>
        <dbReference type="ARBA" id="ARBA00022692"/>
    </source>
</evidence>
<evidence type="ECO:0000256" key="5">
    <source>
        <dbReference type="SAM" id="Phobius"/>
    </source>
</evidence>
<organism evidence="6 7">
    <name type="scientific">Desulfomicrobium norvegicum (strain DSM 1741 / NCIMB 8310)</name>
    <name type="common">Desulfovibrio baculatus (strain Norway 4)</name>
    <name type="synonym">Desulfovibrio desulfuricans (strain Norway 4)</name>
    <dbReference type="NCBI Taxonomy" id="52561"/>
    <lineage>
        <taxon>Bacteria</taxon>
        <taxon>Pseudomonadati</taxon>
        <taxon>Thermodesulfobacteriota</taxon>
        <taxon>Desulfovibrionia</taxon>
        <taxon>Desulfovibrionales</taxon>
        <taxon>Desulfomicrobiaceae</taxon>
        <taxon>Desulfomicrobium</taxon>
    </lineage>
</organism>
<evidence type="ECO:0000256" key="3">
    <source>
        <dbReference type="ARBA" id="ARBA00022989"/>
    </source>
</evidence>
<evidence type="ECO:0000256" key="4">
    <source>
        <dbReference type="ARBA" id="ARBA00023136"/>
    </source>
</evidence>
<proteinExistence type="predicted"/>
<sequence length="226" mass="24924">MLNGSSRHTTRVRQTRLILRITAAMALAMGALFWHGPWSLTALTLGTAALAVATGAHRHPWRRLVLVFIWQVVLVMALYLLRYGVQSLPDGALVACRLVLLVLPGVLLMKTTHHGEMARLLVRFLPAKVGFVLSTCVFFFPTLWGVSVQTYESQVLRGARILPRELVNPANWGTLVRVICLPAIVSSLVLAKDVALAAHCRWYGLHPDRTVWPGPNPSNTTGEPRA</sequence>
<comment type="subcellular location">
    <subcellularLocation>
        <location evidence="1">Membrane</location>
        <topology evidence="1">Multi-pass membrane protein</topology>
    </subcellularLocation>
</comment>
<gene>
    <name evidence="6" type="ORF">SAMN05421830_104266</name>
</gene>
<feature type="transmembrane region" description="Helical" evidence="5">
    <location>
        <begin position="17"/>
        <end position="34"/>
    </location>
</feature>
<keyword evidence="7" id="KW-1185">Reference proteome</keyword>
<feature type="transmembrane region" description="Helical" evidence="5">
    <location>
        <begin position="121"/>
        <end position="144"/>
    </location>
</feature>
<feature type="transmembrane region" description="Helical" evidence="5">
    <location>
        <begin position="91"/>
        <end position="109"/>
    </location>
</feature>
<dbReference type="AlphaFoldDB" id="A0A8G2FE55"/>
<keyword evidence="2 5" id="KW-0812">Transmembrane</keyword>
<comment type="caution">
    <text evidence="6">The sequence shown here is derived from an EMBL/GenBank/DDBJ whole genome shotgun (WGS) entry which is preliminary data.</text>
</comment>
<accession>A0A8G2FE55</accession>
<dbReference type="InterPro" id="IPR003339">
    <property type="entry name" value="ABC/ECF_trnsptr_transmembrane"/>
</dbReference>
<evidence type="ECO:0000256" key="1">
    <source>
        <dbReference type="ARBA" id="ARBA00004141"/>
    </source>
</evidence>
<dbReference type="EMBL" id="FOTO01000004">
    <property type="protein sequence ID" value="SFL66560.1"/>
    <property type="molecule type" value="Genomic_DNA"/>
</dbReference>
<protein>
    <submittedName>
        <fullName evidence="6">Energy-coupling factor transport system permease protein</fullName>
    </submittedName>
</protein>
<reference evidence="6 7" key="1">
    <citation type="submission" date="2016-10" db="EMBL/GenBank/DDBJ databases">
        <authorList>
            <person name="Varghese N."/>
            <person name="Submissions S."/>
        </authorList>
    </citation>
    <scope>NUCLEOTIDE SEQUENCE [LARGE SCALE GENOMIC DNA]</scope>
    <source>
        <strain evidence="6 7">DSM 1741</strain>
    </source>
</reference>
<dbReference type="GO" id="GO:0005886">
    <property type="term" value="C:plasma membrane"/>
    <property type="evidence" value="ECO:0007669"/>
    <property type="project" value="UniProtKB-ARBA"/>
</dbReference>
<evidence type="ECO:0000313" key="7">
    <source>
        <dbReference type="Proteomes" id="UP000199581"/>
    </source>
</evidence>
<feature type="transmembrane region" description="Helical" evidence="5">
    <location>
        <begin position="40"/>
        <end position="57"/>
    </location>
</feature>
<feature type="transmembrane region" description="Helical" evidence="5">
    <location>
        <begin position="64"/>
        <end position="85"/>
    </location>
</feature>
<name>A0A8G2FE55_DESNO</name>
<dbReference type="CDD" id="cd16914">
    <property type="entry name" value="EcfT"/>
    <property type="match status" value="1"/>
</dbReference>
<keyword evidence="4 5" id="KW-0472">Membrane</keyword>
<dbReference type="RefSeq" id="WP_092191378.1">
    <property type="nucleotide sequence ID" value="NZ_FOTO01000004.1"/>
</dbReference>
<dbReference type="Proteomes" id="UP000199581">
    <property type="component" value="Unassembled WGS sequence"/>
</dbReference>
<evidence type="ECO:0000313" key="6">
    <source>
        <dbReference type="EMBL" id="SFL66560.1"/>
    </source>
</evidence>